<dbReference type="Proteomes" id="UP001162162">
    <property type="component" value="Unassembled WGS sequence"/>
</dbReference>
<organism evidence="2 3">
    <name type="scientific">Aromia moschata</name>
    <dbReference type="NCBI Taxonomy" id="1265417"/>
    <lineage>
        <taxon>Eukaryota</taxon>
        <taxon>Metazoa</taxon>
        <taxon>Ecdysozoa</taxon>
        <taxon>Arthropoda</taxon>
        <taxon>Hexapoda</taxon>
        <taxon>Insecta</taxon>
        <taxon>Pterygota</taxon>
        <taxon>Neoptera</taxon>
        <taxon>Endopterygota</taxon>
        <taxon>Coleoptera</taxon>
        <taxon>Polyphaga</taxon>
        <taxon>Cucujiformia</taxon>
        <taxon>Chrysomeloidea</taxon>
        <taxon>Cerambycidae</taxon>
        <taxon>Cerambycinae</taxon>
        <taxon>Callichromatini</taxon>
        <taxon>Aromia</taxon>
    </lineage>
</organism>
<comment type="caution">
    <text evidence="2">The sequence shown here is derived from an EMBL/GenBank/DDBJ whole genome shotgun (WGS) entry which is preliminary data.</text>
</comment>
<evidence type="ECO:0000313" key="3">
    <source>
        <dbReference type="Proteomes" id="UP001162162"/>
    </source>
</evidence>
<evidence type="ECO:0000256" key="1">
    <source>
        <dbReference type="SAM" id="MobiDB-lite"/>
    </source>
</evidence>
<dbReference type="AlphaFoldDB" id="A0AAV8YNN2"/>
<keyword evidence="3" id="KW-1185">Reference proteome</keyword>
<protein>
    <submittedName>
        <fullName evidence="2">Uncharacterized protein</fullName>
    </submittedName>
</protein>
<accession>A0AAV8YNN2</accession>
<feature type="region of interest" description="Disordered" evidence="1">
    <location>
        <begin position="1"/>
        <end position="25"/>
    </location>
</feature>
<reference evidence="2" key="1">
    <citation type="journal article" date="2023" name="Insect Mol. Biol.">
        <title>Genome sequencing provides insights into the evolution of gene families encoding plant cell wall-degrading enzymes in longhorned beetles.</title>
        <authorList>
            <person name="Shin N.R."/>
            <person name="Okamura Y."/>
            <person name="Kirsch R."/>
            <person name="Pauchet Y."/>
        </authorList>
    </citation>
    <scope>NUCLEOTIDE SEQUENCE</scope>
    <source>
        <strain evidence="2">AMC_N1</strain>
    </source>
</reference>
<gene>
    <name evidence="2" type="ORF">NQ318_017229</name>
</gene>
<evidence type="ECO:0000313" key="2">
    <source>
        <dbReference type="EMBL" id="KAJ8952335.1"/>
    </source>
</evidence>
<proteinExistence type="predicted"/>
<name>A0AAV8YNN2_9CUCU</name>
<sequence length="73" mass="8828">MWHRQSGDGGRPETSSCRRKRLRSHSSKIIHQLIDLRSLTLSKYLWNRMLRWKLERDGNYFACLLLVYLFDAF</sequence>
<dbReference type="EMBL" id="JAPWTK010000070">
    <property type="protein sequence ID" value="KAJ8952335.1"/>
    <property type="molecule type" value="Genomic_DNA"/>
</dbReference>